<reference evidence="12" key="1">
    <citation type="submission" date="2017-02" db="EMBL/GenBank/DDBJ databases">
        <authorList>
            <person name="Tafer H."/>
            <person name="Lopandic K."/>
        </authorList>
    </citation>
    <scope>NUCLEOTIDE SEQUENCE [LARGE SCALE GENOMIC DNA]</scope>
    <source>
        <strain evidence="12">CBS 366.77</strain>
    </source>
</reference>
<keyword evidence="7 8" id="KW-0472">Membrane</keyword>
<evidence type="ECO:0000256" key="4">
    <source>
        <dbReference type="ARBA" id="ARBA00022792"/>
    </source>
</evidence>
<dbReference type="PANTHER" id="PTHR28087:SF1">
    <property type="entry name" value="ATPASE SYNTHESIS PROTEIN 25, MITOCHONDRIAL"/>
    <property type="match status" value="1"/>
</dbReference>
<feature type="region of interest" description="Disordered" evidence="10">
    <location>
        <begin position="341"/>
        <end position="379"/>
    </location>
</feature>
<dbReference type="GO" id="GO:0005743">
    <property type="term" value="C:mitochondrial inner membrane"/>
    <property type="evidence" value="ECO:0007669"/>
    <property type="project" value="UniProtKB-SubCell"/>
</dbReference>
<dbReference type="FunFam" id="3.30.460.10:FF:000044">
    <property type="entry name" value="ATPase synthesis protein 25, mitochondrial"/>
    <property type="match status" value="1"/>
</dbReference>
<comment type="subcellular location">
    <subcellularLocation>
        <location evidence="2 8">Mitochondrion inner membrane</location>
        <topology evidence="2 8">Peripheral membrane protein</topology>
        <orientation evidence="2 8">Matrix side</orientation>
    </subcellularLocation>
</comment>
<comment type="function">
    <text evidence="1">Probable mitochondrial mRNA stabilization factor.</text>
</comment>
<dbReference type="InterPro" id="IPR043519">
    <property type="entry name" value="NT_sf"/>
</dbReference>
<keyword evidence="4 8" id="KW-0999">Mitochondrion inner membrane</keyword>
<keyword evidence="6 8" id="KW-0496">Mitochondrion</keyword>
<keyword evidence="9" id="KW-0175">Coiled coil</keyword>
<organism evidence="11 12">
    <name type="scientific">Aspergillus sclerotialis</name>
    <dbReference type="NCBI Taxonomy" id="2070753"/>
    <lineage>
        <taxon>Eukaryota</taxon>
        <taxon>Fungi</taxon>
        <taxon>Dikarya</taxon>
        <taxon>Ascomycota</taxon>
        <taxon>Pezizomycotina</taxon>
        <taxon>Eurotiomycetes</taxon>
        <taxon>Eurotiomycetidae</taxon>
        <taxon>Eurotiales</taxon>
        <taxon>Aspergillaceae</taxon>
        <taxon>Aspergillus</taxon>
        <taxon>Aspergillus subgen. Polypaecilum</taxon>
    </lineage>
</organism>
<evidence type="ECO:0000256" key="7">
    <source>
        <dbReference type="ARBA" id="ARBA00023136"/>
    </source>
</evidence>
<sequence length="670" mass="76713">MSRALLRQSWCNYCRHDTIRSFLSVSGVTIPRYSLPVYPLYGSRRLFSLASRWRSENLSLENSESKNVMQETKESIGNELSSSAQNIPWYLQEEIPTAQTVSSRDQLPDLPENPPTILSPLLEYTFKDLGLDDLKLLDLRSFDIPTGLGANVIMLIATARSIKHLNVSADRLCRWMRSTWKLRPHADGLLGRNELKIKLRRKARKAKAATLAGAVYEEKDDGITTGWICVNAGVVQEDPSQPTLGDQGIEGFGNLGRGTRIAVQLFTEEKRSEVDLETLWTRRLERAERGKQKLFDENSEGSEEVRDRDPATSTASCSDYDFGHPRPLSFPFEQRRALHTSLPSFNNRVQRSQSTEAVSRNKQQFAPEDSEGRSSPGTGETMFDLLHHLSCLSDERIRSELGTGPGDSDSTLAMRLFHHRQSQLSQEDAALARIELLCIGITRGHHSYRKEALWKELKDYLLSFKLFDELGLRVFSTMLTHRPVADQPHQTSLLDSDLQLAMHVCDYLCLQGMSLLNMKIFNMLYKAATPTPDSPNIHHEILVRIPRVIEAFDVPFDSEENRIFMWSLFKNKDYDNFWKQWQNLPRNGSPRTSADYEKLFRLHAELGDARRAKQCVANWAPMMEKETPPVPKHFVIIQHIQACNALRDKEEDQMMQLQKRLVEEELDPWV</sequence>
<keyword evidence="5 8" id="KW-0809">Transit peptide</keyword>
<dbReference type="InterPro" id="IPR040152">
    <property type="entry name" value="Atp25"/>
</dbReference>
<comment type="caution">
    <text evidence="11">The sequence shown here is derived from an EMBL/GenBank/DDBJ whole genome shotgun (WGS) entry which is preliminary data.</text>
</comment>
<feature type="coiled-coil region" evidence="9">
    <location>
        <begin position="640"/>
        <end position="667"/>
    </location>
</feature>
<dbReference type="GO" id="GO:0140053">
    <property type="term" value="P:mitochondrial gene expression"/>
    <property type="evidence" value="ECO:0007669"/>
    <property type="project" value="UniProtKB-UniRule"/>
</dbReference>
<evidence type="ECO:0000256" key="9">
    <source>
        <dbReference type="SAM" id="Coils"/>
    </source>
</evidence>
<evidence type="ECO:0000256" key="10">
    <source>
        <dbReference type="SAM" id="MobiDB-lite"/>
    </source>
</evidence>
<evidence type="ECO:0000256" key="5">
    <source>
        <dbReference type="ARBA" id="ARBA00022946"/>
    </source>
</evidence>
<evidence type="ECO:0000256" key="2">
    <source>
        <dbReference type="ARBA" id="ARBA00004443"/>
    </source>
</evidence>
<evidence type="ECO:0000256" key="3">
    <source>
        <dbReference type="ARBA" id="ARBA00010787"/>
    </source>
</evidence>
<accession>A0A3A2ZKB3</accession>
<comment type="similarity">
    <text evidence="3 8">Belongs to the ATP25 family.</text>
</comment>
<evidence type="ECO:0000313" key="11">
    <source>
        <dbReference type="EMBL" id="RJE17601.1"/>
    </source>
</evidence>
<evidence type="ECO:0000256" key="1">
    <source>
        <dbReference type="ARBA" id="ARBA00003470"/>
    </source>
</evidence>
<dbReference type="EMBL" id="MVGC01000820">
    <property type="protein sequence ID" value="RJE17601.1"/>
    <property type="molecule type" value="Genomic_DNA"/>
</dbReference>
<evidence type="ECO:0000256" key="8">
    <source>
        <dbReference type="RuleBase" id="RU367062"/>
    </source>
</evidence>
<keyword evidence="12" id="KW-1185">Reference proteome</keyword>
<evidence type="ECO:0000256" key="6">
    <source>
        <dbReference type="ARBA" id="ARBA00023128"/>
    </source>
</evidence>
<name>A0A3A2ZKB3_9EURO</name>
<feature type="region of interest" description="Disordered" evidence="10">
    <location>
        <begin position="293"/>
        <end position="320"/>
    </location>
</feature>
<proteinExistence type="inferred from homology"/>
<dbReference type="AlphaFoldDB" id="A0A3A2ZKB3"/>
<dbReference type="STRING" id="2070753.A0A3A2ZKB3"/>
<dbReference type="GO" id="GO:0048255">
    <property type="term" value="P:mRNA stabilization"/>
    <property type="evidence" value="ECO:0007669"/>
    <property type="project" value="TreeGrafter"/>
</dbReference>
<dbReference type="Proteomes" id="UP000266188">
    <property type="component" value="Unassembled WGS sequence"/>
</dbReference>
<dbReference type="OrthoDB" id="107372at2759"/>
<dbReference type="SUPFAM" id="SSF81301">
    <property type="entry name" value="Nucleotidyltransferase"/>
    <property type="match status" value="1"/>
</dbReference>
<evidence type="ECO:0000313" key="12">
    <source>
        <dbReference type="Proteomes" id="UP000266188"/>
    </source>
</evidence>
<dbReference type="Gene3D" id="3.30.460.10">
    <property type="entry name" value="Beta Polymerase, domain 2"/>
    <property type="match status" value="1"/>
</dbReference>
<dbReference type="PANTHER" id="PTHR28087">
    <property type="entry name" value="ATPASE SYNTHESIS PROTEIN 25, MITOCHONDRIAL"/>
    <property type="match status" value="1"/>
</dbReference>
<gene>
    <name evidence="11" type="ORF">PHISCL_10061</name>
</gene>
<comment type="function">
    <text evidence="8">Mitochondrial mRNA stabilization factor.</text>
</comment>
<protein>
    <recommendedName>
        <fullName evidence="8">ATPase synthesis protein 25</fullName>
    </recommendedName>
</protein>
<feature type="compositionally biased region" description="Polar residues" evidence="10">
    <location>
        <begin position="341"/>
        <end position="364"/>
    </location>
</feature>